<dbReference type="EMBL" id="CAFAAB010000011">
    <property type="protein sequence ID" value="CAB4776061.1"/>
    <property type="molecule type" value="Genomic_DNA"/>
</dbReference>
<evidence type="ECO:0000256" key="1">
    <source>
        <dbReference type="ARBA" id="ARBA00006484"/>
    </source>
</evidence>
<dbReference type="InterPro" id="IPR051122">
    <property type="entry name" value="SDR_DHRS6-like"/>
</dbReference>
<dbReference type="Gene3D" id="3.40.50.720">
    <property type="entry name" value="NAD(P)-binding Rossmann-like Domain"/>
    <property type="match status" value="1"/>
</dbReference>
<evidence type="ECO:0000256" key="2">
    <source>
        <dbReference type="ARBA" id="ARBA00023002"/>
    </source>
</evidence>
<dbReference type="SUPFAM" id="SSF51735">
    <property type="entry name" value="NAD(P)-binding Rossmann-fold domains"/>
    <property type="match status" value="1"/>
</dbReference>
<dbReference type="PANTHER" id="PTHR43477">
    <property type="entry name" value="DIHYDROANTICAPSIN 7-DEHYDROGENASE"/>
    <property type="match status" value="1"/>
</dbReference>
<evidence type="ECO:0000313" key="3">
    <source>
        <dbReference type="EMBL" id="CAB4776061.1"/>
    </source>
</evidence>
<organism evidence="3">
    <name type="scientific">freshwater metagenome</name>
    <dbReference type="NCBI Taxonomy" id="449393"/>
    <lineage>
        <taxon>unclassified sequences</taxon>
        <taxon>metagenomes</taxon>
        <taxon>ecological metagenomes</taxon>
    </lineage>
</organism>
<dbReference type="PRINTS" id="PR00081">
    <property type="entry name" value="GDHRDH"/>
</dbReference>
<comment type="similarity">
    <text evidence="1">Belongs to the short-chain dehydrogenases/reductases (SDR) family.</text>
</comment>
<name>A0A6J6VU57_9ZZZZ</name>
<dbReference type="GO" id="GO:0016491">
    <property type="term" value="F:oxidoreductase activity"/>
    <property type="evidence" value="ECO:0007669"/>
    <property type="project" value="UniProtKB-KW"/>
</dbReference>
<keyword evidence="2" id="KW-0560">Oxidoreductase</keyword>
<accession>A0A6J6VU57</accession>
<protein>
    <submittedName>
        <fullName evidence="3">Unannotated protein</fullName>
    </submittedName>
</protein>
<dbReference type="Pfam" id="PF13561">
    <property type="entry name" value="adh_short_C2"/>
    <property type="match status" value="1"/>
</dbReference>
<reference evidence="3" key="1">
    <citation type="submission" date="2020-05" db="EMBL/GenBank/DDBJ databases">
        <authorList>
            <person name="Chiriac C."/>
            <person name="Salcher M."/>
            <person name="Ghai R."/>
            <person name="Kavagutti S V."/>
        </authorList>
    </citation>
    <scope>NUCLEOTIDE SEQUENCE</scope>
</reference>
<dbReference type="InterPro" id="IPR002347">
    <property type="entry name" value="SDR_fam"/>
</dbReference>
<sequence>MTTTQRRVALLNDVSTYCGPDLARMLASSGHDLVVGKASPEQIAELEALGATVVNVPDGPRARSAEDFQAFVAAGVERFGRIDAAMIFSGSVVVGPFLDSTVEDLQSVMHGCVERPYHFLKAVLPIMEAQNDGQILVITSATAARPTFGAPLYSTARAAATMLAQNVAEEFVRKNIQVNVVGTNFMDFPEFLRATGGNDPAVRALIEQQVPMRRLGTVTEFAHFCLPYVDGTTRFATGQATWFAGGWA</sequence>
<dbReference type="AlphaFoldDB" id="A0A6J6VU57"/>
<dbReference type="PANTHER" id="PTHR43477:SF1">
    <property type="entry name" value="DIHYDROANTICAPSIN 7-DEHYDROGENASE"/>
    <property type="match status" value="1"/>
</dbReference>
<dbReference type="InterPro" id="IPR036291">
    <property type="entry name" value="NAD(P)-bd_dom_sf"/>
</dbReference>
<gene>
    <name evidence="3" type="ORF">UFOPK2958_00201</name>
</gene>
<proteinExistence type="inferred from homology"/>